<evidence type="ECO:0000256" key="9">
    <source>
        <dbReference type="SAM" id="MobiDB-lite"/>
    </source>
</evidence>
<sequence length="166" mass="18656">MTKEQRNRCQYCRFQKCLQQGMVLEAVREDRMPGGRNGSAIYNLYKLKYKKTRRLQALCESILRGSLDPASVTGPRPTSAISSVGGYSGGHGLEQPLNLSKTHKRSASDSLDDNDRPPKPPQPARPRSDKNLIQELIENDRLDELINLRGLRIAHSNDDEEEDAVP</sequence>
<evidence type="ECO:0000313" key="12">
    <source>
        <dbReference type="WBParaSite" id="PSAMB.scaffold17821size1050.g37414.t1"/>
    </source>
</evidence>
<evidence type="ECO:0000256" key="7">
    <source>
        <dbReference type="ARBA" id="ARBA00023170"/>
    </source>
</evidence>
<feature type="domain" description="Nuclear receptor" evidence="10">
    <location>
        <begin position="1"/>
        <end position="29"/>
    </location>
</feature>
<dbReference type="GO" id="GO:0043565">
    <property type="term" value="F:sequence-specific DNA binding"/>
    <property type="evidence" value="ECO:0007669"/>
    <property type="project" value="InterPro"/>
</dbReference>
<keyword evidence="2" id="KW-0863">Zinc-finger</keyword>
<dbReference type="GO" id="GO:0008270">
    <property type="term" value="F:zinc ion binding"/>
    <property type="evidence" value="ECO:0007669"/>
    <property type="project" value="UniProtKB-KW"/>
</dbReference>
<evidence type="ECO:0000256" key="2">
    <source>
        <dbReference type="ARBA" id="ARBA00022771"/>
    </source>
</evidence>
<proteinExistence type="predicted"/>
<organism evidence="11 12">
    <name type="scientific">Plectus sambesii</name>
    <dbReference type="NCBI Taxonomy" id="2011161"/>
    <lineage>
        <taxon>Eukaryota</taxon>
        <taxon>Metazoa</taxon>
        <taxon>Ecdysozoa</taxon>
        <taxon>Nematoda</taxon>
        <taxon>Chromadorea</taxon>
        <taxon>Plectida</taxon>
        <taxon>Plectina</taxon>
        <taxon>Plectoidea</taxon>
        <taxon>Plectidae</taxon>
        <taxon>Plectus</taxon>
    </lineage>
</organism>
<dbReference type="WBParaSite" id="PSAMB.scaffold17821size1050.g37414.t1">
    <property type="protein sequence ID" value="PSAMB.scaffold17821size1050.g37414.t1"/>
    <property type="gene ID" value="PSAMB.scaffold17821size1050.g37414"/>
</dbReference>
<evidence type="ECO:0000259" key="10">
    <source>
        <dbReference type="PROSITE" id="PS51030"/>
    </source>
</evidence>
<dbReference type="InterPro" id="IPR001628">
    <property type="entry name" value="Znf_hrmn_rcpt"/>
</dbReference>
<dbReference type="PANTHER" id="PTHR48092">
    <property type="entry name" value="KNIRPS-RELATED PROTEIN-RELATED"/>
    <property type="match status" value="1"/>
</dbReference>
<dbReference type="SUPFAM" id="SSF57716">
    <property type="entry name" value="Glucocorticoid receptor-like (DNA-binding domain)"/>
    <property type="match status" value="1"/>
</dbReference>
<keyword evidence="11" id="KW-1185">Reference proteome</keyword>
<dbReference type="InterPro" id="IPR050200">
    <property type="entry name" value="Nuclear_hormone_rcpt_NR3"/>
</dbReference>
<reference evidence="12" key="1">
    <citation type="submission" date="2022-11" db="UniProtKB">
        <authorList>
            <consortium name="WormBaseParasite"/>
        </authorList>
    </citation>
    <scope>IDENTIFICATION</scope>
</reference>
<keyword evidence="4" id="KW-0805">Transcription regulation</keyword>
<evidence type="ECO:0000256" key="4">
    <source>
        <dbReference type="ARBA" id="ARBA00023015"/>
    </source>
</evidence>
<evidence type="ECO:0000313" key="11">
    <source>
        <dbReference type="Proteomes" id="UP000887566"/>
    </source>
</evidence>
<feature type="region of interest" description="Disordered" evidence="9">
    <location>
        <begin position="67"/>
        <end position="131"/>
    </location>
</feature>
<evidence type="ECO:0000256" key="1">
    <source>
        <dbReference type="ARBA" id="ARBA00022723"/>
    </source>
</evidence>
<dbReference type="GO" id="GO:0003700">
    <property type="term" value="F:DNA-binding transcription factor activity"/>
    <property type="evidence" value="ECO:0007669"/>
    <property type="project" value="InterPro"/>
</dbReference>
<name>A0A914VCG8_9BILA</name>
<keyword evidence="7" id="KW-0675">Receptor</keyword>
<evidence type="ECO:0000256" key="8">
    <source>
        <dbReference type="ARBA" id="ARBA00023242"/>
    </source>
</evidence>
<keyword evidence="3" id="KW-0862">Zinc</keyword>
<evidence type="ECO:0000256" key="3">
    <source>
        <dbReference type="ARBA" id="ARBA00022833"/>
    </source>
</evidence>
<keyword evidence="1" id="KW-0479">Metal-binding</keyword>
<evidence type="ECO:0000256" key="5">
    <source>
        <dbReference type="ARBA" id="ARBA00023125"/>
    </source>
</evidence>
<protein>
    <submittedName>
        <fullName evidence="12">Nuclear receptor domain-containing protein</fullName>
    </submittedName>
</protein>
<dbReference type="Pfam" id="PF00105">
    <property type="entry name" value="zf-C4"/>
    <property type="match status" value="1"/>
</dbReference>
<dbReference type="Gene3D" id="3.30.50.10">
    <property type="entry name" value="Erythroid Transcription Factor GATA-1, subunit A"/>
    <property type="match status" value="1"/>
</dbReference>
<dbReference type="AlphaFoldDB" id="A0A914VCG8"/>
<dbReference type="Proteomes" id="UP000887566">
    <property type="component" value="Unplaced"/>
</dbReference>
<evidence type="ECO:0000256" key="6">
    <source>
        <dbReference type="ARBA" id="ARBA00023163"/>
    </source>
</evidence>
<keyword evidence="6" id="KW-0804">Transcription</keyword>
<dbReference type="PROSITE" id="PS51030">
    <property type="entry name" value="NUCLEAR_REC_DBD_2"/>
    <property type="match status" value="1"/>
</dbReference>
<accession>A0A914VCG8</accession>
<keyword evidence="5" id="KW-0238">DNA-binding</keyword>
<keyword evidence="8" id="KW-0539">Nucleus</keyword>
<dbReference type="InterPro" id="IPR013088">
    <property type="entry name" value="Znf_NHR/GATA"/>
</dbReference>